<sequence>MSQARSCSSNNCPSSPEVEQEKEGQGRTPFFEREREAFYTLRYLSSFLAVTQKTTPLAVRTPFVMELSSSVEWGQYGFVRFHPNFEVEHPKGWSGPPTNFTRGLVVRRLFRVPPCHEGPIHLQTSMPSPGFEPSLYGVVVSVTSYYTGWAADKKNKLDRLIKIKNAKFLIISLI</sequence>
<keyword evidence="3" id="KW-1185">Reference proteome</keyword>
<evidence type="ECO:0000256" key="1">
    <source>
        <dbReference type="SAM" id="MobiDB-lite"/>
    </source>
</evidence>
<proteinExistence type="predicted"/>
<feature type="region of interest" description="Disordered" evidence="1">
    <location>
        <begin position="1"/>
        <end position="29"/>
    </location>
</feature>
<gene>
    <name evidence="2" type="ORF">TNCV_2567241</name>
</gene>
<accession>A0A8X6WLM9</accession>
<reference evidence="2" key="1">
    <citation type="submission" date="2020-08" db="EMBL/GenBank/DDBJ databases">
        <title>Multicomponent nature underlies the extraordinary mechanical properties of spider dragline silk.</title>
        <authorList>
            <person name="Kono N."/>
            <person name="Nakamura H."/>
            <person name="Mori M."/>
            <person name="Yoshida Y."/>
            <person name="Ohtoshi R."/>
            <person name="Malay A.D."/>
            <person name="Moran D.A.P."/>
            <person name="Tomita M."/>
            <person name="Numata K."/>
            <person name="Arakawa K."/>
        </authorList>
    </citation>
    <scope>NUCLEOTIDE SEQUENCE</scope>
</reference>
<evidence type="ECO:0000313" key="2">
    <source>
        <dbReference type="EMBL" id="GFY36762.1"/>
    </source>
</evidence>
<organism evidence="2 3">
    <name type="scientific">Trichonephila clavipes</name>
    <name type="common">Golden silk orbweaver</name>
    <name type="synonym">Nephila clavipes</name>
    <dbReference type="NCBI Taxonomy" id="2585209"/>
    <lineage>
        <taxon>Eukaryota</taxon>
        <taxon>Metazoa</taxon>
        <taxon>Ecdysozoa</taxon>
        <taxon>Arthropoda</taxon>
        <taxon>Chelicerata</taxon>
        <taxon>Arachnida</taxon>
        <taxon>Araneae</taxon>
        <taxon>Araneomorphae</taxon>
        <taxon>Entelegynae</taxon>
        <taxon>Araneoidea</taxon>
        <taxon>Nephilidae</taxon>
        <taxon>Trichonephila</taxon>
    </lineage>
</organism>
<dbReference type="Proteomes" id="UP000887159">
    <property type="component" value="Unassembled WGS sequence"/>
</dbReference>
<evidence type="ECO:0000313" key="3">
    <source>
        <dbReference type="Proteomes" id="UP000887159"/>
    </source>
</evidence>
<feature type="compositionally biased region" description="Basic and acidic residues" evidence="1">
    <location>
        <begin position="19"/>
        <end position="29"/>
    </location>
</feature>
<protein>
    <submittedName>
        <fullName evidence="2">Uncharacterized protein</fullName>
    </submittedName>
</protein>
<feature type="compositionally biased region" description="Low complexity" evidence="1">
    <location>
        <begin position="1"/>
        <end position="16"/>
    </location>
</feature>
<name>A0A8X6WLM9_TRICX</name>
<comment type="caution">
    <text evidence="2">The sequence shown here is derived from an EMBL/GenBank/DDBJ whole genome shotgun (WGS) entry which is preliminary data.</text>
</comment>
<dbReference type="EMBL" id="BMAU01021438">
    <property type="protein sequence ID" value="GFY36762.1"/>
    <property type="molecule type" value="Genomic_DNA"/>
</dbReference>
<dbReference type="AlphaFoldDB" id="A0A8X6WLM9"/>